<evidence type="ECO:0000313" key="1">
    <source>
        <dbReference type="EMBL" id="MBD2702153.1"/>
    </source>
</evidence>
<dbReference type="Proteomes" id="UP000598820">
    <property type="component" value="Unassembled WGS sequence"/>
</dbReference>
<dbReference type="EMBL" id="JACWZY010000013">
    <property type="protein sequence ID" value="MBD2702153.1"/>
    <property type="molecule type" value="Genomic_DNA"/>
</dbReference>
<proteinExistence type="predicted"/>
<gene>
    <name evidence="1" type="ORF">IC229_15990</name>
</gene>
<evidence type="ECO:0000313" key="2">
    <source>
        <dbReference type="Proteomes" id="UP000598820"/>
    </source>
</evidence>
<protein>
    <submittedName>
        <fullName evidence="1">Uncharacterized protein</fullName>
    </submittedName>
</protein>
<reference evidence="1" key="1">
    <citation type="submission" date="2020-09" db="EMBL/GenBank/DDBJ databases">
        <authorList>
            <person name="Kim M.K."/>
        </authorList>
    </citation>
    <scope>NUCLEOTIDE SEQUENCE</scope>
    <source>
        <strain evidence="1">BT702</strain>
    </source>
</reference>
<comment type="caution">
    <text evidence="1">The sequence shown here is derived from an EMBL/GenBank/DDBJ whole genome shotgun (WGS) entry which is preliminary data.</text>
</comment>
<sequence length="71" mass="8292">MRQRMNPWVVVLTAAVTFGSLMAFVGPRAYGHRYWGHHGYYRGFDRGHGYDGRCDNWRHEKGHSRPDSVDL</sequence>
<accession>A0A926Y200</accession>
<keyword evidence="2" id="KW-1185">Reference proteome</keyword>
<dbReference type="AlphaFoldDB" id="A0A926Y200"/>
<organism evidence="1 2">
    <name type="scientific">Spirosoma profusum</name>
    <dbReference type="NCBI Taxonomy" id="2771354"/>
    <lineage>
        <taxon>Bacteria</taxon>
        <taxon>Pseudomonadati</taxon>
        <taxon>Bacteroidota</taxon>
        <taxon>Cytophagia</taxon>
        <taxon>Cytophagales</taxon>
        <taxon>Cytophagaceae</taxon>
        <taxon>Spirosoma</taxon>
    </lineage>
</organism>
<name>A0A926Y200_9BACT</name>
<dbReference type="RefSeq" id="WP_190888008.1">
    <property type="nucleotide sequence ID" value="NZ_JACWZY010000013.1"/>
</dbReference>